<dbReference type="InterPro" id="IPR053175">
    <property type="entry name" value="DHMBA_Reg_Transcription_Factor"/>
</dbReference>
<dbReference type="Proteomes" id="UP000319257">
    <property type="component" value="Unassembled WGS sequence"/>
</dbReference>
<sequence>MVNLGPSGRCHTCRERRVKCDEAKPECHRCIKADRNCGGYEKLPRPFKIQDQTYKFCRASPRPADTGSGKAGTPDRGRPSISPLSSTVPFGPENDAVSFFLGDCLGGRSFDSSHGLFEVIMPLLNSEPKDSALSTAVASVASKYFVLWTEGPKAFLLPDKSLNHSLARLRAAIQDPAQRSQPSTILAALILHWYENVSSVFGGRKVLRHHYNGALSLLPVAEYMPEQTTAGSWTGYMARYLIHLEVSLALREGRPLSERTLAQAKARHATVMPNPSSILDDLGADIADLRFRFIRMSKLKAQSVSHTSRTIWFNDALKTHLGLLAWAECAPADWLPLRLRSDLDFDPSISSYMKMCDVYPSCQIASVWNLWRWYRLLLLHMLLALQQGVSISRYESEPAAIMSVADCQDAMQQTIDDICFSLPYFLGNRTRPSSIADFTNQAIEFPSHHSLPPGSPRRRRIETEHTLSKDEHERHVIAQGSWHSMGPLCRLLNLFAGEHGWVVTDALRIGQQDWICEQFLRVTTILRLPIEDFVDIEEVAALDFGDARISAGYIALKLHEGLNIIGGT</sequence>
<dbReference type="Gene3D" id="4.10.240.10">
    <property type="entry name" value="Zn(2)-C6 fungal-type DNA-binding domain"/>
    <property type="match status" value="1"/>
</dbReference>
<proteinExistence type="predicted"/>
<dbReference type="Pfam" id="PF00172">
    <property type="entry name" value="Zn_clus"/>
    <property type="match status" value="1"/>
</dbReference>
<organism evidence="4 5">
    <name type="scientific">Thyridium curvatum</name>
    <dbReference type="NCBI Taxonomy" id="1093900"/>
    <lineage>
        <taxon>Eukaryota</taxon>
        <taxon>Fungi</taxon>
        <taxon>Dikarya</taxon>
        <taxon>Ascomycota</taxon>
        <taxon>Pezizomycotina</taxon>
        <taxon>Sordariomycetes</taxon>
        <taxon>Sordariomycetidae</taxon>
        <taxon>Thyridiales</taxon>
        <taxon>Thyridiaceae</taxon>
        <taxon>Thyridium</taxon>
    </lineage>
</organism>
<dbReference type="GeneID" id="41974391"/>
<evidence type="ECO:0000313" key="5">
    <source>
        <dbReference type="Proteomes" id="UP000319257"/>
    </source>
</evidence>
<keyword evidence="1" id="KW-0539">Nucleus</keyword>
<evidence type="ECO:0000256" key="2">
    <source>
        <dbReference type="SAM" id="MobiDB-lite"/>
    </source>
</evidence>
<dbReference type="GO" id="GO:0008270">
    <property type="term" value="F:zinc ion binding"/>
    <property type="evidence" value="ECO:0007669"/>
    <property type="project" value="InterPro"/>
</dbReference>
<dbReference type="AlphaFoldDB" id="A0A507AXS0"/>
<dbReference type="PROSITE" id="PS50048">
    <property type="entry name" value="ZN2_CY6_FUNGAL_2"/>
    <property type="match status" value="1"/>
</dbReference>
<dbReference type="CDD" id="cd00067">
    <property type="entry name" value="GAL4"/>
    <property type="match status" value="1"/>
</dbReference>
<gene>
    <name evidence="4" type="ORF">E0L32_006944</name>
</gene>
<dbReference type="SUPFAM" id="SSF57701">
    <property type="entry name" value="Zn2/Cys6 DNA-binding domain"/>
    <property type="match status" value="1"/>
</dbReference>
<feature type="domain" description="Zn(2)-C6 fungal-type" evidence="3">
    <location>
        <begin position="9"/>
        <end position="37"/>
    </location>
</feature>
<dbReference type="SMART" id="SM00066">
    <property type="entry name" value="GAL4"/>
    <property type="match status" value="1"/>
</dbReference>
<dbReference type="PANTHER" id="PTHR38791:SF11">
    <property type="entry name" value="ZN(II)2CYS6 TRANSCRIPTION FACTOR (EUROFUNG)"/>
    <property type="match status" value="1"/>
</dbReference>
<dbReference type="EMBL" id="SKBQ01000041">
    <property type="protein sequence ID" value="TPX12297.1"/>
    <property type="molecule type" value="Genomic_DNA"/>
</dbReference>
<dbReference type="GO" id="GO:0000981">
    <property type="term" value="F:DNA-binding transcription factor activity, RNA polymerase II-specific"/>
    <property type="evidence" value="ECO:0007669"/>
    <property type="project" value="InterPro"/>
</dbReference>
<evidence type="ECO:0000259" key="3">
    <source>
        <dbReference type="PROSITE" id="PS50048"/>
    </source>
</evidence>
<evidence type="ECO:0000256" key="1">
    <source>
        <dbReference type="ARBA" id="ARBA00023242"/>
    </source>
</evidence>
<dbReference type="InterPro" id="IPR001138">
    <property type="entry name" value="Zn2Cys6_DnaBD"/>
</dbReference>
<dbReference type="OrthoDB" id="2991872at2759"/>
<protein>
    <recommendedName>
        <fullName evidence="3">Zn(2)-C6 fungal-type domain-containing protein</fullName>
    </recommendedName>
</protein>
<name>A0A507AXS0_9PEZI</name>
<reference evidence="4 5" key="1">
    <citation type="submission" date="2019-06" db="EMBL/GenBank/DDBJ databases">
        <title>Draft genome sequence of the filamentous fungus Phialemoniopsis curvata isolated from diesel fuel.</title>
        <authorList>
            <person name="Varaljay V.A."/>
            <person name="Lyon W.J."/>
            <person name="Crouch A.L."/>
            <person name="Drake C.E."/>
            <person name="Hollomon J.M."/>
            <person name="Nadeau L.J."/>
            <person name="Nunn H.S."/>
            <person name="Stevenson B.S."/>
            <person name="Bojanowski C.L."/>
            <person name="Crookes-Goodson W.J."/>
        </authorList>
    </citation>
    <scope>NUCLEOTIDE SEQUENCE [LARGE SCALE GENOMIC DNA]</scope>
    <source>
        <strain evidence="4 5">D216</strain>
    </source>
</reference>
<dbReference type="InterPro" id="IPR036864">
    <property type="entry name" value="Zn2-C6_fun-type_DNA-bd_sf"/>
</dbReference>
<keyword evidence="5" id="KW-1185">Reference proteome</keyword>
<accession>A0A507AXS0</accession>
<dbReference type="RefSeq" id="XP_030994008.1">
    <property type="nucleotide sequence ID" value="XM_031141632.1"/>
</dbReference>
<dbReference type="STRING" id="1093900.A0A507AXS0"/>
<dbReference type="PANTHER" id="PTHR38791">
    <property type="entry name" value="ZN(II)2CYS6 TRANSCRIPTION FACTOR (EUROFUNG)-RELATED-RELATED"/>
    <property type="match status" value="1"/>
</dbReference>
<feature type="region of interest" description="Disordered" evidence="2">
    <location>
        <begin position="59"/>
        <end position="87"/>
    </location>
</feature>
<comment type="caution">
    <text evidence="4">The sequence shown here is derived from an EMBL/GenBank/DDBJ whole genome shotgun (WGS) entry which is preliminary data.</text>
</comment>
<evidence type="ECO:0000313" key="4">
    <source>
        <dbReference type="EMBL" id="TPX12297.1"/>
    </source>
</evidence>
<dbReference type="InParanoid" id="A0A507AXS0"/>